<dbReference type="AlphaFoldDB" id="A0AAP0JKQ8"/>
<comment type="caution">
    <text evidence="1">The sequence shown here is derived from an EMBL/GenBank/DDBJ whole genome shotgun (WGS) entry which is preliminary data.</text>
</comment>
<evidence type="ECO:0000313" key="1">
    <source>
        <dbReference type="EMBL" id="KAK9135792.1"/>
    </source>
</evidence>
<organism evidence="1 2">
    <name type="scientific">Stephania yunnanensis</name>
    <dbReference type="NCBI Taxonomy" id="152371"/>
    <lineage>
        <taxon>Eukaryota</taxon>
        <taxon>Viridiplantae</taxon>
        <taxon>Streptophyta</taxon>
        <taxon>Embryophyta</taxon>
        <taxon>Tracheophyta</taxon>
        <taxon>Spermatophyta</taxon>
        <taxon>Magnoliopsida</taxon>
        <taxon>Ranunculales</taxon>
        <taxon>Menispermaceae</taxon>
        <taxon>Menispermoideae</taxon>
        <taxon>Cissampelideae</taxon>
        <taxon>Stephania</taxon>
    </lineage>
</organism>
<accession>A0AAP0JKQ8</accession>
<evidence type="ECO:0000313" key="2">
    <source>
        <dbReference type="Proteomes" id="UP001420932"/>
    </source>
</evidence>
<keyword evidence="2" id="KW-1185">Reference proteome</keyword>
<sequence>MLFFNESIFPFMKLFCVKNDFPMSYPVIVGTIPLPSLWSSSLHSSPQLVSKLAVSSNASSE</sequence>
<reference evidence="1 2" key="1">
    <citation type="submission" date="2024-01" db="EMBL/GenBank/DDBJ databases">
        <title>Genome assemblies of Stephania.</title>
        <authorList>
            <person name="Yang L."/>
        </authorList>
    </citation>
    <scope>NUCLEOTIDE SEQUENCE [LARGE SCALE GENOMIC DNA]</scope>
    <source>
        <strain evidence="1">YNDBR</strain>
        <tissue evidence="1">Leaf</tissue>
    </source>
</reference>
<gene>
    <name evidence="1" type="ORF">Syun_015122</name>
</gene>
<proteinExistence type="predicted"/>
<dbReference type="Proteomes" id="UP001420932">
    <property type="component" value="Unassembled WGS sequence"/>
</dbReference>
<name>A0AAP0JKQ8_9MAGN</name>
<protein>
    <submittedName>
        <fullName evidence="1">Uncharacterized protein</fullName>
    </submittedName>
</protein>
<dbReference type="EMBL" id="JBBNAF010000006">
    <property type="protein sequence ID" value="KAK9135792.1"/>
    <property type="molecule type" value="Genomic_DNA"/>
</dbReference>